<dbReference type="VEuPathDB" id="FungiDB:jhhlp_003776"/>
<evidence type="ECO:0000313" key="1">
    <source>
        <dbReference type="EMBL" id="PKS09162.1"/>
    </source>
</evidence>
<protein>
    <submittedName>
        <fullName evidence="1">Uncharacterized protein</fullName>
    </submittedName>
</protein>
<sequence>MEAANNATIKREFGKSDDVLAPLAQLPYVVDAGMRGGIYEGPVCALYCPFANWSDCLANWRKSHRLITEGTAFVKFNNPNAFGLTAGDRETPVMILDVELGIVHWEDCPTSVTNKWHRERVDYGDGYGHGVSPEEEAWRQSAEAWTIPDFFEVLKNEFRSLTWMPLDPCNMWEAGWPEGTGEEGIASALRDVYRQHGWPDLSVYNKKECMEAIRNMLKERYPAHAEREW</sequence>
<reference evidence="1 2" key="1">
    <citation type="journal article" date="2017" name="G3 (Bethesda)">
        <title>First Draft Genome Sequence of the Pathogenic Fungus Lomentospora prolificans (Formerly Scedosporium prolificans).</title>
        <authorList>
            <person name="Luo R."/>
            <person name="Zimin A."/>
            <person name="Workman R."/>
            <person name="Fan Y."/>
            <person name="Pertea G."/>
            <person name="Grossman N."/>
            <person name="Wear M.P."/>
            <person name="Jia B."/>
            <person name="Miller H."/>
            <person name="Casadevall A."/>
            <person name="Timp W."/>
            <person name="Zhang S.X."/>
            <person name="Salzberg S.L."/>
        </authorList>
    </citation>
    <scope>NUCLEOTIDE SEQUENCE [LARGE SCALE GENOMIC DNA]</scope>
    <source>
        <strain evidence="1 2">JHH-5317</strain>
    </source>
</reference>
<keyword evidence="2" id="KW-1185">Reference proteome</keyword>
<organism evidence="1 2">
    <name type="scientific">Lomentospora prolificans</name>
    <dbReference type="NCBI Taxonomy" id="41688"/>
    <lineage>
        <taxon>Eukaryota</taxon>
        <taxon>Fungi</taxon>
        <taxon>Dikarya</taxon>
        <taxon>Ascomycota</taxon>
        <taxon>Pezizomycotina</taxon>
        <taxon>Sordariomycetes</taxon>
        <taxon>Hypocreomycetidae</taxon>
        <taxon>Microascales</taxon>
        <taxon>Microascaceae</taxon>
        <taxon>Lomentospora</taxon>
    </lineage>
</organism>
<gene>
    <name evidence="1" type="ORF">jhhlp_003776</name>
</gene>
<dbReference type="AlphaFoldDB" id="A0A2N3N9W4"/>
<proteinExistence type="predicted"/>
<evidence type="ECO:0000313" key="2">
    <source>
        <dbReference type="Proteomes" id="UP000233524"/>
    </source>
</evidence>
<name>A0A2N3N9W4_9PEZI</name>
<comment type="caution">
    <text evidence="1">The sequence shown here is derived from an EMBL/GenBank/DDBJ whole genome shotgun (WGS) entry which is preliminary data.</text>
</comment>
<accession>A0A2N3N9W4</accession>
<dbReference type="EMBL" id="NLAX01000010">
    <property type="protein sequence ID" value="PKS09162.1"/>
    <property type="molecule type" value="Genomic_DNA"/>
</dbReference>
<dbReference type="Proteomes" id="UP000233524">
    <property type="component" value="Unassembled WGS sequence"/>
</dbReference>
<dbReference type="OrthoDB" id="5343383at2759"/>
<dbReference type="STRING" id="41688.A0A2N3N9W4"/>
<dbReference type="InParanoid" id="A0A2N3N9W4"/>